<feature type="region of interest" description="Disordered" evidence="1">
    <location>
        <begin position="2157"/>
        <end position="2199"/>
    </location>
</feature>
<feature type="compositionally biased region" description="Basic and acidic residues" evidence="1">
    <location>
        <begin position="1170"/>
        <end position="1183"/>
    </location>
</feature>
<feature type="compositionally biased region" description="Basic and acidic residues" evidence="1">
    <location>
        <begin position="899"/>
        <end position="908"/>
    </location>
</feature>
<evidence type="ECO:0000256" key="1">
    <source>
        <dbReference type="SAM" id="MobiDB-lite"/>
    </source>
</evidence>
<accession>A0AAV3ZVC8</accession>
<feature type="region of interest" description="Disordered" evidence="1">
    <location>
        <begin position="885"/>
        <end position="913"/>
    </location>
</feature>
<feature type="compositionally biased region" description="Basic and acidic residues" evidence="1">
    <location>
        <begin position="2029"/>
        <end position="2039"/>
    </location>
</feature>
<dbReference type="EMBL" id="BLXT01003024">
    <property type="protein sequence ID" value="GFN99900.1"/>
    <property type="molecule type" value="Genomic_DNA"/>
</dbReference>
<name>A0AAV3ZVC8_9GAST</name>
<dbReference type="Proteomes" id="UP000735302">
    <property type="component" value="Unassembled WGS sequence"/>
</dbReference>
<feature type="region of interest" description="Disordered" evidence="1">
    <location>
        <begin position="1519"/>
        <end position="1617"/>
    </location>
</feature>
<protein>
    <recommendedName>
        <fullName evidence="4">HP domain-containing protein</fullName>
    </recommendedName>
</protein>
<organism evidence="2 3">
    <name type="scientific">Plakobranchus ocellatus</name>
    <dbReference type="NCBI Taxonomy" id="259542"/>
    <lineage>
        <taxon>Eukaryota</taxon>
        <taxon>Metazoa</taxon>
        <taxon>Spiralia</taxon>
        <taxon>Lophotrochozoa</taxon>
        <taxon>Mollusca</taxon>
        <taxon>Gastropoda</taxon>
        <taxon>Heterobranchia</taxon>
        <taxon>Euthyneura</taxon>
        <taxon>Panpulmonata</taxon>
        <taxon>Sacoglossa</taxon>
        <taxon>Placobranchoidea</taxon>
        <taxon>Plakobranchidae</taxon>
        <taxon>Plakobranchus</taxon>
    </lineage>
</organism>
<feature type="compositionally biased region" description="Polar residues" evidence="1">
    <location>
        <begin position="1561"/>
        <end position="1577"/>
    </location>
</feature>
<feature type="compositionally biased region" description="Polar residues" evidence="1">
    <location>
        <begin position="669"/>
        <end position="692"/>
    </location>
</feature>
<feature type="region of interest" description="Disordered" evidence="1">
    <location>
        <begin position="37"/>
        <end position="149"/>
    </location>
</feature>
<feature type="compositionally biased region" description="Polar residues" evidence="1">
    <location>
        <begin position="2161"/>
        <end position="2193"/>
    </location>
</feature>
<feature type="compositionally biased region" description="Polar residues" evidence="1">
    <location>
        <begin position="130"/>
        <end position="140"/>
    </location>
</feature>
<feature type="compositionally biased region" description="Polar residues" evidence="1">
    <location>
        <begin position="1680"/>
        <end position="1689"/>
    </location>
</feature>
<feature type="region of interest" description="Disordered" evidence="1">
    <location>
        <begin position="2899"/>
        <end position="2920"/>
    </location>
</feature>
<feature type="region of interest" description="Disordered" evidence="1">
    <location>
        <begin position="531"/>
        <end position="558"/>
    </location>
</feature>
<proteinExistence type="predicted"/>
<evidence type="ECO:0000313" key="2">
    <source>
        <dbReference type="EMBL" id="GFN99900.1"/>
    </source>
</evidence>
<feature type="region of interest" description="Disordered" evidence="1">
    <location>
        <begin position="2022"/>
        <end position="2065"/>
    </location>
</feature>
<feature type="region of interest" description="Disordered" evidence="1">
    <location>
        <begin position="1664"/>
        <end position="1757"/>
    </location>
</feature>
<feature type="compositionally biased region" description="Polar residues" evidence="1">
    <location>
        <begin position="232"/>
        <end position="255"/>
    </location>
</feature>
<reference evidence="2 3" key="1">
    <citation type="journal article" date="2021" name="Elife">
        <title>Chloroplast acquisition without the gene transfer in kleptoplastic sea slugs, Plakobranchus ocellatus.</title>
        <authorList>
            <person name="Maeda T."/>
            <person name="Takahashi S."/>
            <person name="Yoshida T."/>
            <person name="Shimamura S."/>
            <person name="Takaki Y."/>
            <person name="Nagai Y."/>
            <person name="Toyoda A."/>
            <person name="Suzuki Y."/>
            <person name="Arimoto A."/>
            <person name="Ishii H."/>
            <person name="Satoh N."/>
            <person name="Nishiyama T."/>
            <person name="Hasebe M."/>
            <person name="Maruyama T."/>
            <person name="Minagawa J."/>
            <person name="Obokata J."/>
            <person name="Shigenobu S."/>
        </authorList>
    </citation>
    <scope>NUCLEOTIDE SEQUENCE [LARGE SCALE GENOMIC DNA]</scope>
</reference>
<feature type="compositionally biased region" description="Basic and acidic residues" evidence="1">
    <location>
        <begin position="295"/>
        <end position="320"/>
    </location>
</feature>
<feature type="compositionally biased region" description="Polar residues" evidence="1">
    <location>
        <begin position="2972"/>
        <end position="3004"/>
    </location>
</feature>
<keyword evidence="3" id="KW-1185">Reference proteome</keyword>
<feature type="region of interest" description="Disordered" evidence="1">
    <location>
        <begin position="3110"/>
        <end position="3137"/>
    </location>
</feature>
<feature type="compositionally biased region" description="Polar residues" evidence="1">
    <location>
        <begin position="540"/>
        <end position="550"/>
    </location>
</feature>
<feature type="region of interest" description="Disordered" evidence="1">
    <location>
        <begin position="2317"/>
        <end position="2342"/>
    </location>
</feature>
<comment type="caution">
    <text evidence="2">The sequence shown here is derived from an EMBL/GenBank/DDBJ whole genome shotgun (WGS) entry which is preliminary data.</text>
</comment>
<sequence length="3166" mass="345598">MDNPVRRRSSQLADLRWDPVTGSCVLKSSLCTPEQDACFEPLEPKPELKQESSDKLPIPSPHTSGADLATGHRPNSSLDKQSKVRAIGTAGLTDSETLNLNKSDSDEKVSSTLSSAATTAAAAAAATVESLPSQEANTPKSVERPSNKHQTSALVNPFGVTLKPVLRESTWHHATCKKEKAIGFAKKSISFRSLRRSNSVPVNNKIALNASRQEGRNEPKQTQSTHAHESEGQQASASCTNLAKGSENGDQMNDTSKLHQGEEEVVINHQGELHHQPDHPHHQPPGQHQQQQTDLNREFQNDRSEQHKGTISTDDKKQENRSGYLRRNETLPYDQSVLKKPSGSTLKPSVPSFREAKQMFAENKASAASNPGPHVRKNSVPDTQSIKVHVKDLVRRMSDASDGDARSTFLVSNTGGANQHKGTFTPAAPQHDRCAAGVPLPIPSTAAATPAAVPIQARLNVSEKVPCPRWRQGINLPDTAQDGVSSRACRNKGTLSSLTPQSDSGFTKKIPVRDLESRGIKCKENDSVVSEKLSLADNRPPQSGHMSSQAVPGPNSKEAGIEGIETVVGVYAAKLVNIEQPRCKETDQPSLHFNEAHTNKAGGIEALMDKQNHKKGGMAEKEVNHEKHHVTKLAEASLATPVGRRIEESTIQTHTVSSKDKPPDCGRPKTTTDIVSGQGKKNTVASLINKFSSRPPAEESEDTVREGLERNEKRSNLSASSKDRRNHRHRLSLPNPGLLLETSGSPSTSSVKFGRSKSLKGPINIGSPTSGEEPHSQESMYMEQAEIDRLLLRSQELRRSKQRAKIQSLDNGYHTETKITNEEADVESHCGKGHTPVSSNLTREVFKRKKEISRKGQLDYSEDAPEICAPSLEVVYIPPLSLAASSNDERNSSDLTPNKNEKGFREDSPSLSSEAVLAKSTRVEYLMEKHSKCQVYRKTIISTTSTASRPSGFISTTTATSSVTSEDLLLAASTQPVVQSKPPPVPVPRKSKANSSLASCSNGETKTTTESVALEAPPLSPSTQSITKCTNHHVADEEKLAADIVHVLDKFNPRDNIIAFPELQGTMCDPQTLSGNEPELGNGPALDVSKHPCWKETAEKSQPEKVVVDGLEDSVQARTSDPARSTFGGYNENGHLSSTIAARCKPQEVRTETQLQNSLFSSCANTLQRKGNEPCESNQDKKLPNVTKASKQRAVIPCSISPKNQGRNKNCSEIDHNDKDHQIASDMSHSDHLVKDSDLSCHSVPESDIQRQSQAERIARYKEDRRRQLAYVTARVGLELKAPPGLSESMVISDNAGNDKNNSLRIPSAATDDPSMYVEARAENLRSELLQPENSLDDDFAEKDVTPALRRHSLNDLNTENILHVSPRLRKGNITANSDERSQNTSNGEGRSLETSIDTDLRNQSHSKPKKGPNNHDCVFKRLTSVTKTPSSRCKRFEAYSNQVRNNLSPRNGESREEAGLKTPLQRNIRGDVASMEKNSCLRTSVATAKMQGQCQRVDIGLGPRELCEKARGISNLTCDASANARQKREKPSPKNKAPSSIDSPRKPSKTSKPASPRQAFGSSIMSPSATPQNSKSVSHKSCRKPAAAVKINTSHKDIDNVPSLSSTTSSSQNQNLKPWSIKRGQLLSDISGLDCEPLHIPTTSADVVSERQNQEVCLNAAKHSSTVCPRSASADRKQSQPISPTSKTPSKRGFSESSSKKTIPCKTKMSNEEFPQTTDTPNSNDSVPREDAAGNSEMSFTRQHLSKTKRRPSWGFGGRMNLNVEVKHGAEMSCDKSTVGRVRRDNNLFTFSEPLPCASANTRGSELQTRESSNQRINQKLNPVLRNKEKRLSLQIPSSVLCDLKGTERRKSISAYRGTEKTSLASTVVSRGGSKITNAATKDTHDTLGSLFSKKSFPLNSSASRSERLQNLRREHDEALARFKSLVRKQDQFGEVTEITKVEEEHTAHVHECCIRVSSVQEADRLAKSLVDSARQGLPPEQYLQEITLCSPNVNLDHEPKEIQLGKLHYPQALQNANYDEEDVEVPDQLKNKKKEEQETSDSSYDVESMNGIAPKASSDNHQAKPLASHAELKLTEGSSQHPDPEAGIVLKDVPNVRTLHFHPMICVPAQKESFLSERSNIKDNCLYKTSSDSIAHDITSANSPEENLKSEDWLGSQIGPLSSESPRTTNQTDDVSSTKVNTSFTDSTPLTPANGEKHFETTASGVIDTSCACVGAPNSVDNDNTGFHVVQKWSPRSAIPVLLVPDGESDEGVYIQSDLHSQCPEAPTELDEMHSKRNIPASPIDVSSLDKQAVSEKADMTVAVEKTAVLSHERNSPNISTCDSCHDEDKETAPEPTEKTKELHRAAEKCFTLFSEQGERLVEVSPSILESKPVNQVVLKCEKEASLCPNLDDDGNAYKAATADLLGKSKVIVKEKQSKGLEHDLNVDNELKDQSCVNVIGVAHASAGPCDQIPPQDNSSVFSTQIAKHSEDSTSKLIENTCIDSLHKDVSSTTNVPLYRMNPTLDDISSCLSKPADPNQEELTFGLECRQNNGFYEAPIRSNVFSYCDDSKKESSIEVSGDSEYQSAVEGIPEDSLLLENKEKSPGLIQKDEESKQEQVRTVNSVGPTQYPVSSSIAQKVNAYLNCVTQSNCSLQRPPEVKPSCKEASSLRSHTFIKSEAQVNKEGDSPENITKRLLDEPPGASECVSSLPGYRIQKDMSSQTTEDETPGIKLKHTSSQTMCHTSKDVGTENPASGPNLHAKRTTKPRATNILQGQSVQVLASTLNKVVNGTTEGQTPVMDERHVFTSTPEDGMALKHLRTKTEKCTPAESESISRNATFIKNDIIGITKPDQLSIFGKTLINQCRGDAENICHEEANNSDIAPLKKNITPNGAHELTASNKKWFGKSAEMSVAESRHDDHTKESKGNLEHVSSSSSHLVEMTSSISREQSSPFAMSLAKTVPNEQKCFGVPLDVHSPGFQQSHLNDKAISTENDPSPASTTRNSNLMTCSNIQTEQNVSPRNPLRKSTSKSKTSEISKTLDSHARTRSSSVELPSAKISASQINLDTLINDLDLSSDSFDSLFLQNAIYLKGASSAAAADAKTKRARTKFGFSVPNSILKRRKSASSALSGRADSDQAQKLLPSTRPLPRRRSMLAEGQGRIREVLACWGEELIPSRGEASR</sequence>
<feature type="compositionally biased region" description="Polar residues" evidence="1">
    <location>
        <begin position="742"/>
        <end position="751"/>
    </location>
</feature>
<feature type="compositionally biased region" description="Basic and acidic residues" evidence="1">
    <location>
        <begin position="702"/>
        <end position="715"/>
    </location>
</feature>
<feature type="compositionally biased region" description="Polar residues" evidence="1">
    <location>
        <begin position="1383"/>
        <end position="1404"/>
    </location>
</feature>
<feature type="region of interest" description="Disordered" evidence="1">
    <location>
        <begin position="2972"/>
        <end position="3038"/>
    </location>
</feature>
<feature type="region of interest" description="Disordered" evidence="1">
    <location>
        <begin position="1445"/>
        <end position="1464"/>
    </location>
</feature>
<feature type="compositionally biased region" description="Polar residues" evidence="1">
    <location>
        <begin position="493"/>
        <end position="505"/>
    </location>
</feature>
<evidence type="ECO:0008006" key="4">
    <source>
        <dbReference type="Google" id="ProtNLM"/>
    </source>
</evidence>
<feature type="region of interest" description="Disordered" evidence="1">
    <location>
        <begin position="1368"/>
        <end position="1418"/>
    </location>
</feature>
<feature type="compositionally biased region" description="Polar residues" evidence="1">
    <location>
        <begin position="92"/>
        <end position="102"/>
    </location>
</feature>
<feature type="region of interest" description="Disordered" evidence="1">
    <location>
        <begin position="1170"/>
        <end position="1190"/>
    </location>
</feature>
<feature type="compositionally biased region" description="Basic and acidic residues" evidence="1">
    <location>
        <begin position="2326"/>
        <end position="2342"/>
    </location>
</feature>
<feature type="region of interest" description="Disordered" evidence="1">
    <location>
        <begin position="273"/>
        <end position="350"/>
    </location>
</feature>
<gene>
    <name evidence="2" type="ORF">PoB_002640600</name>
</gene>
<feature type="compositionally biased region" description="Polar residues" evidence="1">
    <location>
        <begin position="1714"/>
        <end position="1727"/>
    </location>
</feature>
<feature type="region of interest" description="Disordered" evidence="1">
    <location>
        <begin position="472"/>
        <end position="510"/>
    </location>
</feature>
<evidence type="ECO:0000313" key="3">
    <source>
        <dbReference type="Proteomes" id="UP000735302"/>
    </source>
</evidence>
<feature type="compositionally biased region" description="Basic and acidic residues" evidence="1">
    <location>
        <begin position="3016"/>
        <end position="3028"/>
    </location>
</feature>
<feature type="region of interest" description="Disordered" evidence="1">
    <location>
        <begin position="202"/>
        <end position="255"/>
    </location>
</feature>
<feature type="compositionally biased region" description="Polar residues" evidence="1">
    <location>
        <begin position="993"/>
        <end position="1011"/>
    </location>
</feature>
<feature type="region of interest" description="Disordered" evidence="1">
    <location>
        <begin position="975"/>
        <end position="1026"/>
    </location>
</feature>
<feature type="region of interest" description="Disordered" evidence="1">
    <location>
        <begin position="650"/>
        <end position="780"/>
    </location>
</feature>
<feature type="compositionally biased region" description="Low complexity" evidence="1">
    <location>
        <begin position="110"/>
        <end position="127"/>
    </location>
</feature>
<feature type="compositionally biased region" description="Basic and acidic residues" evidence="1">
    <location>
        <begin position="2899"/>
        <end position="2912"/>
    </location>
</feature>
<feature type="compositionally biased region" description="Basic and acidic residues" evidence="1">
    <location>
        <begin position="657"/>
        <end position="667"/>
    </location>
</feature>
<feature type="region of interest" description="Disordered" evidence="1">
    <location>
        <begin position="2678"/>
        <end position="2747"/>
    </location>
</feature>
<feature type="compositionally biased region" description="Low complexity" evidence="1">
    <location>
        <begin position="1604"/>
        <end position="1617"/>
    </location>
</feature>
<feature type="compositionally biased region" description="Basic and acidic residues" evidence="1">
    <location>
        <begin position="42"/>
        <end position="54"/>
    </location>
</feature>